<evidence type="ECO:0000259" key="3">
    <source>
        <dbReference type="Pfam" id="PF13505"/>
    </source>
</evidence>
<proteinExistence type="predicted"/>
<dbReference type="STRING" id="651661.SAMN05660293_03430"/>
<dbReference type="InterPro" id="IPR011250">
    <property type="entry name" value="OMP/PagP_B-barrel"/>
</dbReference>
<keyword evidence="5" id="KW-1185">Reference proteome</keyword>
<accession>A0A1T5FUG4</accession>
<evidence type="ECO:0000313" key="5">
    <source>
        <dbReference type="Proteomes" id="UP000190897"/>
    </source>
</evidence>
<evidence type="ECO:0000256" key="1">
    <source>
        <dbReference type="ARBA" id="ARBA00022729"/>
    </source>
</evidence>
<keyword evidence="2" id="KW-0812">Transmembrane</keyword>
<dbReference type="Proteomes" id="UP000190897">
    <property type="component" value="Unassembled WGS sequence"/>
</dbReference>
<keyword evidence="2" id="KW-1133">Transmembrane helix</keyword>
<reference evidence="5" key="1">
    <citation type="submission" date="2017-02" db="EMBL/GenBank/DDBJ databases">
        <authorList>
            <person name="Varghese N."/>
            <person name="Submissions S."/>
        </authorList>
    </citation>
    <scope>NUCLEOTIDE SEQUENCE [LARGE SCALE GENOMIC DNA]</scope>
    <source>
        <strain evidence="5">DSM 22270</strain>
    </source>
</reference>
<dbReference type="Gene3D" id="2.40.160.20">
    <property type="match status" value="1"/>
</dbReference>
<dbReference type="AlphaFoldDB" id="A0A1T5FUG4"/>
<gene>
    <name evidence="4" type="ORF">SAMN05660293_03430</name>
</gene>
<evidence type="ECO:0000313" key="4">
    <source>
        <dbReference type="EMBL" id="SKB99806.1"/>
    </source>
</evidence>
<keyword evidence="2" id="KW-0472">Membrane</keyword>
<dbReference type="Pfam" id="PF13505">
    <property type="entry name" value="OMP_b-brl"/>
    <property type="match status" value="1"/>
</dbReference>
<sequence length="446" mass="50575">MIHLETTPNVFFVRLFRPSILCIALLFISYFSSAQNDSVFLKNQIKPVIGKAVLNYKKQDLYLKGLEGKRSIPFAEILEIKNGNGKYYVSKVAGKGSALFVLLVKGPFSLLFNEKNKLFYIEKKDSVLVISQQHIKRALPIIFGKELLEAYYIKSNIQPQYSARYLKNLTLYANQSRGADSETFEESLNQFKASVRIGPYIGYGYNNTAFDINAGTVKGRVAYRKTEFTSTSSIPLGLRADLDLSKRVGIEFGVYFNSTKAENIFMENTGVHVIPFPQSILIPKKYDTDLKTTAFSYQALHFDLAMNVNLNRDERSKFKPYAFAGPTVAIMLKNQIKQATGYQEDAQSEMGYFYRWTKLDSKKYLVGFNAGLGVDYALNKRITLNASAKFTGGLYPKIRNRTFLTKTQNDTSAPDTGFGVFESSFWHSYDQYLRMFSVGLSANYKL</sequence>
<feature type="transmembrane region" description="Helical" evidence="2">
    <location>
        <begin position="12"/>
        <end position="31"/>
    </location>
</feature>
<protein>
    <submittedName>
        <fullName evidence="4">Outer membrane protein beta-barrel domain-containing protein</fullName>
    </submittedName>
</protein>
<dbReference type="EMBL" id="FUZA01000004">
    <property type="protein sequence ID" value="SKB99806.1"/>
    <property type="molecule type" value="Genomic_DNA"/>
</dbReference>
<name>A0A1T5FUG4_9BACT</name>
<keyword evidence="1" id="KW-0732">Signal</keyword>
<dbReference type="SUPFAM" id="SSF56925">
    <property type="entry name" value="OMPA-like"/>
    <property type="match status" value="1"/>
</dbReference>
<feature type="domain" description="Outer membrane protein beta-barrel" evidence="3">
    <location>
        <begin position="191"/>
        <end position="391"/>
    </location>
</feature>
<organism evidence="4 5">
    <name type="scientific">Dyadobacter psychrophilus</name>
    <dbReference type="NCBI Taxonomy" id="651661"/>
    <lineage>
        <taxon>Bacteria</taxon>
        <taxon>Pseudomonadati</taxon>
        <taxon>Bacteroidota</taxon>
        <taxon>Cytophagia</taxon>
        <taxon>Cytophagales</taxon>
        <taxon>Spirosomataceae</taxon>
        <taxon>Dyadobacter</taxon>
    </lineage>
</organism>
<evidence type="ECO:0000256" key="2">
    <source>
        <dbReference type="SAM" id="Phobius"/>
    </source>
</evidence>
<dbReference type="InterPro" id="IPR027385">
    <property type="entry name" value="Beta-barrel_OMP"/>
</dbReference>